<keyword evidence="3" id="KW-0479">Metal-binding</keyword>
<feature type="chain" id="PRO_5042147797" evidence="8">
    <location>
        <begin position="20"/>
        <end position="308"/>
    </location>
</feature>
<name>A0AAD2CZQ4_EUPCR</name>
<evidence type="ECO:0000313" key="9">
    <source>
        <dbReference type="EMBL" id="CAI2374932.1"/>
    </source>
</evidence>
<comment type="similarity">
    <text evidence="1">Belongs to the nuclease type I family.</text>
</comment>
<evidence type="ECO:0000256" key="8">
    <source>
        <dbReference type="SAM" id="SignalP"/>
    </source>
</evidence>
<keyword evidence="6" id="KW-1015">Disulfide bond</keyword>
<dbReference type="GO" id="GO:0006308">
    <property type="term" value="P:DNA catabolic process"/>
    <property type="evidence" value="ECO:0007669"/>
    <property type="project" value="InterPro"/>
</dbReference>
<dbReference type="GO" id="GO:0016788">
    <property type="term" value="F:hydrolase activity, acting on ester bonds"/>
    <property type="evidence" value="ECO:0007669"/>
    <property type="project" value="InterPro"/>
</dbReference>
<accession>A0AAD2CZQ4</accession>
<keyword evidence="8" id="KW-0732">Signal</keyword>
<dbReference type="AlphaFoldDB" id="A0AAD2CZQ4"/>
<feature type="signal peptide" evidence="8">
    <location>
        <begin position="1"/>
        <end position="19"/>
    </location>
</feature>
<evidence type="ECO:0000256" key="1">
    <source>
        <dbReference type="ARBA" id="ARBA00009547"/>
    </source>
</evidence>
<dbReference type="EMBL" id="CAMPGE010016368">
    <property type="protein sequence ID" value="CAI2374932.1"/>
    <property type="molecule type" value="Genomic_DNA"/>
</dbReference>
<dbReference type="InterPro" id="IPR003154">
    <property type="entry name" value="S1/P1nuclease"/>
</dbReference>
<keyword evidence="5" id="KW-0378">Hydrolase</keyword>
<organism evidence="9 10">
    <name type="scientific">Euplotes crassus</name>
    <dbReference type="NCBI Taxonomy" id="5936"/>
    <lineage>
        <taxon>Eukaryota</taxon>
        <taxon>Sar</taxon>
        <taxon>Alveolata</taxon>
        <taxon>Ciliophora</taxon>
        <taxon>Intramacronucleata</taxon>
        <taxon>Spirotrichea</taxon>
        <taxon>Hypotrichia</taxon>
        <taxon>Euplotida</taxon>
        <taxon>Euplotidae</taxon>
        <taxon>Moneuplotes</taxon>
    </lineage>
</organism>
<keyword evidence="10" id="KW-1185">Reference proteome</keyword>
<comment type="caution">
    <text evidence="9">The sequence shown here is derived from an EMBL/GenBank/DDBJ whole genome shotgun (WGS) entry which is preliminary data.</text>
</comment>
<evidence type="ECO:0000256" key="6">
    <source>
        <dbReference type="ARBA" id="ARBA00023157"/>
    </source>
</evidence>
<evidence type="ECO:0000256" key="4">
    <source>
        <dbReference type="ARBA" id="ARBA00022759"/>
    </source>
</evidence>
<keyword evidence="4" id="KW-0255">Endonuclease</keyword>
<keyword evidence="2" id="KW-0540">Nuclease</keyword>
<dbReference type="SUPFAM" id="SSF48537">
    <property type="entry name" value="Phospholipase C/P1 nuclease"/>
    <property type="match status" value="1"/>
</dbReference>
<evidence type="ECO:0000313" key="10">
    <source>
        <dbReference type="Proteomes" id="UP001295684"/>
    </source>
</evidence>
<keyword evidence="7" id="KW-0325">Glycoprotein</keyword>
<dbReference type="Pfam" id="PF02265">
    <property type="entry name" value="S1-P1_nuclease"/>
    <property type="match status" value="1"/>
</dbReference>
<reference evidence="9" key="1">
    <citation type="submission" date="2023-07" db="EMBL/GenBank/DDBJ databases">
        <authorList>
            <consortium name="AG Swart"/>
            <person name="Singh M."/>
            <person name="Singh A."/>
            <person name="Seah K."/>
            <person name="Emmerich C."/>
        </authorList>
    </citation>
    <scope>NUCLEOTIDE SEQUENCE</scope>
    <source>
        <strain evidence="9">DP1</strain>
    </source>
</reference>
<dbReference type="InterPro" id="IPR008947">
    <property type="entry name" value="PLipase_C/P1_nuclease_dom_sf"/>
</dbReference>
<sequence length="308" mass="34563">MRVLLLSILVLTSLSCVYGWSATGHLITSTIAYNDLKQNDPQTLAKAEAILAPIGKYFLDPDHEFISAATWPDDIKGMQWKVFNILHFLNEPVVDPDFTGEIELASDNAITLFDECMNTIKNAKGDAALIGKSICMRFIIHIVGDIHQPLHTATYFSELFPKGDLGGNLFEIFYPLKHSLKKLHTFWDACANKYSASIKVPLTDAHYEKLQGYSANITEVWPRSALKSELKVKSFEDWCKESGKLAKEVAYDNLNLHSGDTITQEYDDKARDVIDKQLALGGYRLADSLKTLLKLVPDSVIHELLEEL</sequence>
<dbReference type="PROSITE" id="PS51257">
    <property type="entry name" value="PROKAR_LIPOPROTEIN"/>
    <property type="match status" value="1"/>
</dbReference>
<dbReference type="Proteomes" id="UP001295684">
    <property type="component" value="Unassembled WGS sequence"/>
</dbReference>
<dbReference type="GO" id="GO:0046872">
    <property type="term" value="F:metal ion binding"/>
    <property type="evidence" value="ECO:0007669"/>
    <property type="project" value="UniProtKB-KW"/>
</dbReference>
<dbReference type="GO" id="GO:0004519">
    <property type="term" value="F:endonuclease activity"/>
    <property type="evidence" value="ECO:0007669"/>
    <property type="project" value="UniProtKB-KW"/>
</dbReference>
<evidence type="ECO:0000256" key="3">
    <source>
        <dbReference type="ARBA" id="ARBA00022723"/>
    </source>
</evidence>
<gene>
    <name evidence="9" type="ORF">ECRASSUSDP1_LOCUS16290</name>
</gene>
<evidence type="ECO:0000256" key="2">
    <source>
        <dbReference type="ARBA" id="ARBA00022722"/>
    </source>
</evidence>
<dbReference type="PANTHER" id="PTHR33146">
    <property type="entry name" value="ENDONUCLEASE 4"/>
    <property type="match status" value="1"/>
</dbReference>
<dbReference type="Gene3D" id="1.10.575.10">
    <property type="entry name" value="P1 Nuclease"/>
    <property type="match status" value="1"/>
</dbReference>
<dbReference type="GO" id="GO:0003676">
    <property type="term" value="F:nucleic acid binding"/>
    <property type="evidence" value="ECO:0007669"/>
    <property type="project" value="InterPro"/>
</dbReference>
<evidence type="ECO:0000256" key="7">
    <source>
        <dbReference type="ARBA" id="ARBA00023180"/>
    </source>
</evidence>
<dbReference type="CDD" id="cd11010">
    <property type="entry name" value="S1-P1_nuclease"/>
    <property type="match status" value="1"/>
</dbReference>
<protein>
    <submittedName>
        <fullName evidence="9">Uncharacterized protein</fullName>
    </submittedName>
</protein>
<evidence type="ECO:0000256" key="5">
    <source>
        <dbReference type="ARBA" id="ARBA00022801"/>
    </source>
</evidence>
<dbReference type="PANTHER" id="PTHR33146:SF10">
    <property type="entry name" value="STRAND-SPECIFIC NUCLEASE, PUTATIVE-RELATED"/>
    <property type="match status" value="1"/>
</dbReference>
<proteinExistence type="inferred from homology"/>